<evidence type="ECO:0000313" key="2">
    <source>
        <dbReference type="EMBL" id="GFT12949.1"/>
    </source>
</evidence>
<dbReference type="GO" id="GO:0036297">
    <property type="term" value="P:interstrand cross-link repair"/>
    <property type="evidence" value="ECO:0007669"/>
    <property type="project" value="InterPro"/>
</dbReference>
<proteinExistence type="predicted"/>
<feature type="domain" description="Fanconi Anaemia group E protein C-terminal" evidence="1">
    <location>
        <begin position="89"/>
        <end position="331"/>
    </location>
</feature>
<dbReference type="PANTHER" id="PTHR32094">
    <property type="entry name" value="FANCONI ANEMIA GROUP E PROTEIN"/>
    <property type="match status" value="1"/>
</dbReference>
<dbReference type="InterPro" id="IPR039685">
    <property type="entry name" value="FANCE"/>
</dbReference>
<sequence length="333" mass="38037">MFKETCEKLKNHPFESPWKQCFSFPDTETQHFRCEVEEFNVPEVFELNITNTECTKVISKCYPSQIVPSTLGAVYIEEDISSEEFKRKLLTLKESLTSVQKTSFSKSIEGIEILSTICLSQIPDLCTALQNSFSSEMTVILFINAILNFEKPLSLSIASALVKYVIYPQVFENKQSSRNLLATALNFSETYPKPIVDEVIVPCLKNTSIESLLLETLLKMVKSNIPNEYVCYCIKSILEQAIPIDNVFSILQNLVERKVYHEQNLLEALTRKIESWSSICKKSVKFTKLLISILLVYGSELDQQQITVYHDAIKINETVTKRAAENVLKKLKM</sequence>
<dbReference type="Proteomes" id="UP000887013">
    <property type="component" value="Unassembled WGS sequence"/>
</dbReference>
<evidence type="ECO:0000313" key="3">
    <source>
        <dbReference type="Proteomes" id="UP000887013"/>
    </source>
</evidence>
<comment type="caution">
    <text evidence="2">The sequence shown here is derived from an EMBL/GenBank/DDBJ whole genome shotgun (WGS) entry which is preliminary data.</text>
</comment>
<keyword evidence="3" id="KW-1185">Reference proteome</keyword>
<dbReference type="OrthoDB" id="2449818at2759"/>
<dbReference type="Gene3D" id="1.25.40.480">
    <property type="match status" value="1"/>
</dbReference>
<name>A0A8X6NGX1_NEPPI</name>
<dbReference type="InterPro" id="IPR021025">
    <property type="entry name" value="Fanconi_anaemia_gr_E_prot_C"/>
</dbReference>
<organism evidence="2 3">
    <name type="scientific">Nephila pilipes</name>
    <name type="common">Giant wood spider</name>
    <name type="synonym">Nephila maculata</name>
    <dbReference type="NCBI Taxonomy" id="299642"/>
    <lineage>
        <taxon>Eukaryota</taxon>
        <taxon>Metazoa</taxon>
        <taxon>Ecdysozoa</taxon>
        <taxon>Arthropoda</taxon>
        <taxon>Chelicerata</taxon>
        <taxon>Arachnida</taxon>
        <taxon>Araneae</taxon>
        <taxon>Araneomorphae</taxon>
        <taxon>Entelegynae</taxon>
        <taxon>Araneoidea</taxon>
        <taxon>Nephilidae</taxon>
        <taxon>Nephila</taxon>
    </lineage>
</organism>
<protein>
    <submittedName>
        <fullName evidence="2">Jerky protein</fullName>
    </submittedName>
</protein>
<dbReference type="EMBL" id="BMAW01104176">
    <property type="protein sequence ID" value="GFT12949.1"/>
    <property type="molecule type" value="Genomic_DNA"/>
</dbReference>
<gene>
    <name evidence="2" type="ORF">NPIL_519471</name>
</gene>
<dbReference type="GO" id="GO:0043240">
    <property type="term" value="C:Fanconi anaemia nuclear complex"/>
    <property type="evidence" value="ECO:0007669"/>
    <property type="project" value="InterPro"/>
</dbReference>
<dbReference type="Pfam" id="PF11510">
    <property type="entry name" value="FA_FANCE"/>
    <property type="match status" value="1"/>
</dbReference>
<accession>A0A8X6NGX1</accession>
<dbReference type="AlphaFoldDB" id="A0A8X6NGX1"/>
<reference evidence="2" key="1">
    <citation type="submission" date="2020-08" db="EMBL/GenBank/DDBJ databases">
        <title>Multicomponent nature underlies the extraordinary mechanical properties of spider dragline silk.</title>
        <authorList>
            <person name="Kono N."/>
            <person name="Nakamura H."/>
            <person name="Mori M."/>
            <person name="Yoshida Y."/>
            <person name="Ohtoshi R."/>
            <person name="Malay A.D."/>
            <person name="Moran D.A.P."/>
            <person name="Tomita M."/>
            <person name="Numata K."/>
            <person name="Arakawa K."/>
        </authorList>
    </citation>
    <scope>NUCLEOTIDE SEQUENCE</scope>
</reference>
<evidence type="ECO:0000259" key="1">
    <source>
        <dbReference type="Pfam" id="PF11510"/>
    </source>
</evidence>
<dbReference type="PANTHER" id="PTHR32094:SF5">
    <property type="entry name" value="FANCONI ANEMIA GROUP E PROTEIN"/>
    <property type="match status" value="1"/>
</dbReference>